<evidence type="ECO:0000313" key="2">
    <source>
        <dbReference type="EMBL" id="MFD1410765.1"/>
    </source>
</evidence>
<organism evidence="2 3">
    <name type="scientific">Lapidilactobacillus gannanensis</name>
    <dbReference type="NCBI Taxonomy" id="2486002"/>
    <lineage>
        <taxon>Bacteria</taxon>
        <taxon>Bacillati</taxon>
        <taxon>Bacillota</taxon>
        <taxon>Bacilli</taxon>
        <taxon>Lactobacillales</taxon>
        <taxon>Lactobacillaceae</taxon>
        <taxon>Lapidilactobacillus</taxon>
    </lineage>
</organism>
<accession>A0ABW4BMD3</accession>
<gene>
    <name evidence="2" type="ORF">ACFQ4R_03940</name>
</gene>
<evidence type="ECO:0008006" key="4">
    <source>
        <dbReference type="Google" id="ProtNLM"/>
    </source>
</evidence>
<feature type="region of interest" description="Disordered" evidence="1">
    <location>
        <begin position="46"/>
        <end position="67"/>
    </location>
</feature>
<dbReference type="RefSeq" id="WP_125647832.1">
    <property type="nucleotide sequence ID" value="NZ_RHOT01000005.1"/>
</dbReference>
<reference evidence="3" key="1">
    <citation type="journal article" date="2019" name="Int. J. Syst. Evol. Microbiol.">
        <title>The Global Catalogue of Microorganisms (GCM) 10K type strain sequencing project: providing services to taxonomists for standard genome sequencing and annotation.</title>
        <authorList>
            <consortium name="The Broad Institute Genomics Platform"/>
            <consortium name="The Broad Institute Genome Sequencing Center for Infectious Disease"/>
            <person name="Wu L."/>
            <person name="Ma J."/>
        </authorList>
    </citation>
    <scope>NUCLEOTIDE SEQUENCE [LARGE SCALE GENOMIC DNA]</scope>
    <source>
        <strain evidence="3">CCM 8937</strain>
    </source>
</reference>
<evidence type="ECO:0000256" key="1">
    <source>
        <dbReference type="SAM" id="MobiDB-lite"/>
    </source>
</evidence>
<dbReference type="EMBL" id="JBHTOH010000025">
    <property type="protein sequence ID" value="MFD1410765.1"/>
    <property type="molecule type" value="Genomic_DNA"/>
</dbReference>
<evidence type="ECO:0000313" key="3">
    <source>
        <dbReference type="Proteomes" id="UP001597191"/>
    </source>
</evidence>
<proteinExistence type="predicted"/>
<dbReference type="Proteomes" id="UP001597191">
    <property type="component" value="Unassembled WGS sequence"/>
</dbReference>
<protein>
    <recommendedName>
        <fullName evidence="4">Transposase</fullName>
    </recommendedName>
</protein>
<sequence>MMQANIEGMTEALNLIRGQAKNYHRKSELRVIRELETKLATLISKRKAEQKKPHPAATRQGNHIKGI</sequence>
<keyword evidence="3" id="KW-1185">Reference proteome</keyword>
<comment type="caution">
    <text evidence="2">The sequence shown here is derived from an EMBL/GenBank/DDBJ whole genome shotgun (WGS) entry which is preliminary data.</text>
</comment>
<name>A0ABW4BMD3_9LACO</name>